<dbReference type="Gene3D" id="1.10.10.770">
    <property type="match status" value="1"/>
</dbReference>
<dbReference type="EC" id="6.1.1.6" evidence="10"/>
<evidence type="ECO:0000256" key="11">
    <source>
        <dbReference type="SAM" id="MobiDB-lite"/>
    </source>
</evidence>
<feature type="compositionally biased region" description="Basic and acidic residues" evidence="11">
    <location>
        <begin position="22"/>
        <end position="33"/>
    </location>
</feature>
<dbReference type="InterPro" id="IPR020751">
    <property type="entry name" value="aa-tRNA-synth_I_codon-bd_sub2"/>
</dbReference>
<keyword evidence="3 10" id="KW-0963">Cytoplasm</keyword>
<gene>
    <name evidence="10" type="primary">lysS</name>
    <name evidence="12" type="ORF">GQS65_04105</name>
</gene>
<dbReference type="PANTHER" id="PTHR37940:SF1">
    <property type="entry name" value="LYSINE--TRNA LIGASE"/>
    <property type="match status" value="1"/>
</dbReference>
<dbReference type="GO" id="GO:0000049">
    <property type="term" value="F:tRNA binding"/>
    <property type="evidence" value="ECO:0007669"/>
    <property type="project" value="InterPro"/>
</dbReference>
<feature type="region of interest" description="Disordered" evidence="11">
    <location>
        <begin position="1"/>
        <end position="33"/>
    </location>
</feature>
<dbReference type="RefSeq" id="WP_368279812.1">
    <property type="nucleotide sequence ID" value="NZ_WSZK01000009.1"/>
</dbReference>
<comment type="catalytic activity">
    <reaction evidence="9 10">
        <text>tRNA(Lys) + L-lysine + ATP = L-lysyl-tRNA(Lys) + AMP + diphosphate</text>
        <dbReference type="Rhea" id="RHEA:20792"/>
        <dbReference type="Rhea" id="RHEA-COMP:9696"/>
        <dbReference type="Rhea" id="RHEA-COMP:9697"/>
        <dbReference type="ChEBI" id="CHEBI:30616"/>
        <dbReference type="ChEBI" id="CHEBI:32551"/>
        <dbReference type="ChEBI" id="CHEBI:33019"/>
        <dbReference type="ChEBI" id="CHEBI:78442"/>
        <dbReference type="ChEBI" id="CHEBI:78529"/>
        <dbReference type="ChEBI" id="CHEBI:456215"/>
        <dbReference type="EC" id="6.1.1.6"/>
    </reaction>
</comment>
<evidence type="ECO:0000313" key="13">
    <source>
        <dbReference type="Proteomes" id="UP000451471"/>
    </source>
</evidence>
<name>A0A6B0GFT1_9EURY</name>
<sequence length="566" mass="63305">MSSGPEESADGDAFDADPLTSGRDEREESNEGHRVFWADAVADEIEARNPEEPVIVKGGVSPSGVPHIGHLNEIMRGYFVAQALRDRGYEVRQVFTSDDRDPLRKVPRTLSTLEWDIVGLGDTENPGALGKNLGHPLTNVPDPFGCCDSFGAHQTKLLERMAEAMGVPIEVTSNTELYEEGAFDDAVRTVLSKADTVREVLAEYQDKVDESYVPFNPVCANCGKITEAVTSVDLEAGTVDYRCSDIEAGNRTIEGCDHEGTATFREGKLPWRLEWPAQWQVLGVDHEPFGKDHAEGSWPSSEHVVREVFDAEPPVPMVYEWFTYDGEALSSSSGHVITVDDVLSMLDVEVFRYFFTKQPKRARDFAVSRLDQLVDEFDRFEGVYFGDVSVGERERALAQRAYPMCVPETREGVERIPYTFAAVLGMTDDEDLRETMARRSGHLTDDAPTWAVENALARVEKARTWAVETDNEYNYRLAEDLPDVAVNEDEAAALDALAAFVEAERRDEEAVQERVYESARDNGVEVGDFFTLGYRLFLNEEQGPRLGPFLAALDRTFVVERLRRES</sequence>
<dbReference type="Gene3D" id="1.10.10.350">
    <property type="match status" value="1"/>
</dbReference>
<reference evidence="12 13" key="1">
    <citation type="submission" date="2019-12" db="EMBL/GenBank/DDBJ databases">
        <title>Halocatena pleomorpha gen. nov. sp. nov., an extremely halophilic archaeon of family Halobacteriaceae isolated from saltpan soil.</title>
        <authorList>
            <person name="Pal Y."/>
            <person name="Verma A."/>
            <person name="Krishnamurthi S."/>
            <person name="Kumar P."/>
        </authorList>
    </citation>
    <scope>NUCLEOTIDE SEQUENCE [LARGE SCALE GENOMIC DNA]</scope>
    <source>
        <strain evidence="12 13">JCM 16495</strain>
    </source>
</reference>
<dbReference type="EMBL" id="WSZK01000009">
    <property type="protein sequence ID" value="MWG33682.1"/>
    <property type="molecule type" value="Genomic_DNA"/>
</dbReference>
<dbReference type="InterPro" id="IPR001412">
    <property type="entry name" value="aa-tRNA-synth_I_CS"/>
</dbReference>
<dbReference type="GO" id="GO:0006430">
    <property type="term" value="P:lysyl-tRNA aminoacylation"/>
    <property type="evidence" value="ECO:0007669"/>
    <property type="project" value="UniProtKB-UniRule"/>
</dbReference>
<keyword evidence="4 10" id="KW-0436">Ligase</keyword>
<dbReference type="Pfam" id="PF01921">
    <property type="entry name" value="tRNA-synt_1f"/>
    <property type="match status" value="1"/>
</dbReference>
<evidence type="ECO:0000256" key="7">
    <source>
        <dbReference type="ARBA" id="ARBA00022917"/>
    </source>
</evidence>
<keyword evidence="5 10" id="KW-0547">Nucleotide-binding</keyword>
<dbReference type="GO" id="GO:0005524">
    <property type="term" value="F:ATP binding"/>
    <property type="evidence" value="ECO:0007669"/>
    <property type="project" value="UniProtKB-UniRule"/>
</dbReference>
<dbReference type="AlphaFoldDB" id="A0A6B0GFT1"/>
<dbReference type="Proteomes" id="UP000451471">
    <property type="component" value="Unassembled WGS sequence"/>
</dbReference>
<comment type="caution">
    <text evidence="12">The sequence shown here is derived from an EMBL/GenBank/DDBJ whole genome shotgun (WGS) entry which is preliminary data.</text>
</comment>
<dbReference type="InterPro" id="IPR008925">
    <property type="entry name" value="aa_tRNA-synth_I_cd-bd_sf"/>
</dbReference>
<protein>
    <recommendedName>
        <fullName evidence="10">Lysine--tRNA ligase</fullName>
        <ecNumber evidence="10">6.1.1.6</ecNumber>
    </recommendedName>
    <alternativeName>
        <fullName evidence="10">Lysyl-tRNA synthetase</fullName>
        <shortName evidence="10">LysRS</shortName>
    </alternativeName>
</protein>
<dbReference type="HAMAP" id="MF_00177">
    <property type="entry name" value="Lys_tRNA_synth_class1"/>
    <property type="match status" value="1"/>
</dbReference>
<keyword evidence="7 10" id="KW-0648">Protein biosynthesis</keyword>
<dbReference type="NCBIfam" id="TIGR00467">
    <property type="entry name" value="lysS_arch"/>
    <property type="match status" value="1"/>
</dbReference>
<evidence type="ECO:0000256" key="9">
    <source>
        <dbReference type="ARBA" id="ARBA00048573"/>
    </source>
</evidence>
<evidence type="ECO:0000313" key="12">
    <source>
        <dbReference type="EMBL" id="MWG33682.1"/>
    </source>
</evidence>
<dbReference type="InterPro" id="IPR042078">
    <property type="entry name" value="Lys-tRNA-ligase_SC_fold"/>
</dbReference>
<organism evidence="12 13">
    <name type="scientific">Halomarina oriensis</name>
    <dbReference type="NCBI Taxonomy" id="671145"/>
    <lineage>
        <taxon>Archaea</taxon>
        <taxon>Methanobacteriati</taxon>
        <taxon>Methanobacteriota</taxon>
        <taxon>Stenosarchaea group</taxon>
        <taxon>Halobacteria</taxon>
        <taxon>Halobacteriales</taxon>
        <taxon>Natronomonadaceae</taxon>
        <taxon>Halomarina</taxon>
    </lineage>
</organism>
<accession>A0A6B0GFT1</accession>
<dbReference type="Gene3D" id="6.10.20.10">
    <property type="entry name" value="Lysine tRNA ligase, stem contact fold domain"/>
    <property type="match status" value="1"/>
</dbReference>
<comment type="caution">
    <text evidence="10">Lacks conserved residue(s) required for the propagation of feature annotation.</text>
</comment>
<comment type="similarity">
    <text evidence="2 10">Belongs to the class-I aminoacyl-tRNA synthetase family.</text>
</comment>
<evidence type="ECO:0000256" key="8">
    <source>
        <dbReference type="ARBA" id="ARBA00023146"/>
    </source>
</evidence>
<dbReference type="Gene3D" id="3.40.50.620">
    <property type="entry name" value="HUPs"/>
    <property type="match status" value="2"/>
</dbReference>
<evidence type="ECO:0000256" key="1">
    <source>
        <dbReference type="ARBA" id="ARBA00004496"/>
    </source>
</evidence>
<dbReference type="GO" id="GO:0005737">
    <property type="term" value="C:cytoplasm"/>
    <property type="evidence" value="ECO:0007669"/>
    <property type="project" value="UniProtKB-SubCell"/>
</dbReference>
<feature type="short sequence motif" description="'KMSKS' region" evidence="10">
    <location>
        <begin position="328"/>
        <end position="332"/>
    </location>
</feature>
<comment type="subcellular location">
    <subcellularLocation>
        <location evidence="1 10">Cytoplasm</location>
    </subcellularLocation>
</comment>
<evidence type="ECO:0000256" key="4">
    <source>
        <dbReference type="ARBA" id="ARBA00022598"/>
    </source>
</evidence>
<proteinExistence type="inferred from homology"/>
<feature type="short sequence motif" description="'HIGH' region" evidence="10">
    <location>
        <begin position="62"/>
        <end position="70"/>
    </location>
</feature>
<dbReference type="GO" id="GO:0004824">
    <property type="term" value="F:lysine-tRNA ligase activity"/>
    <property type="evidence" value="ECO:0007669"/>
    <property type="project" value="UniProtKB-UniRule"/>
</dbReference>
<evidence type="ECO:0000256" key="5">
    <source>
        <dbReference type="ARBA" id="ARBA00022741"/>
    </source>
</evidence>
<keyword evidence="13" id="KW-1185">Reference proteome</keyword>
<dbReference type="SUPFAM" id="SSF52374">
    <property type="entry name" value="Nucleotidylyl transferase"/>
    <property type="match status" value="1"/>
</dbReference>
<keyword evidence="8 10" id="KW-0030">Aminoacyl-tRNA synthetase</keyword>
<keyword evidence="6 10" id="KW-0067">ATP-binding</keyword>
<dbReference type="SUPFAM" id="SSF48163">
    <property type="entry name" value="An anticodon-binding domain of class I aminoacyl-tRNA synthetases"/>
    <property type="match status" value="1"/>
</dbReference>
<evidence type="ECO:0000256" key="3">
    <source>
        <dbReference type="ARBA" id="ARBA00022490"/>
    </source>
</evidence>
<evidence type="ECO:0000256" key="6">
    <source>
        <dbReference type="ARBA" id="ARBA00022840"/>
    </source>
</evidence>
<dbReference type="PANTHER" id="PTHR37940">
    <property type="entry name" value="LYSINE--TRNA LIGASE"/>
    <property type="match status" value="1"/>
</dbReference>
<dbReference type="InterPro" id="IPR014729">
    <property type="entry name" value="Rossmann-like_a/b/a_fold"/>
</dbReference>
<dbReference type="PROSITE" id="PS00178">
    <property type="entry name" value="AA_TRNA_LIGASE_I"/>
    <property type="match status" value="1"/>
</dbReference>
<evidence type="ECO:0000256" key="2">
    <source>
        <dbReference type="ARBA" id="ARBA00005594"/>
    </source>
</evidence>
<dbReference type="InterPro" id="IPR002904">
    <property type="entry name" value="Lys-tRNA-ligase"/>
</dbReference>
<evidence type="ECO:0000256" key="10">
    <source>
        <dbReference type="HAMAP-Rule" id="MF_00177"/>
    </source>
</evidence>